<dbReference type="NCBIfam" id="TIGR02414">
    <property type="entry name" value="pepN_proteo"/>
    <property type="match status" value="1"/>
</dbReference>
<comment type="caution">
    <text evidence="18">The sequence shown here is derived from an EMBL/GenBank/DDBJ whole genome shotgun (WGS) entry which is preliminary data.</text>
</comment>
<dbReference type="Pfam" id="PF01433">
    <property type="entry name" value="Peptidase_M1"/>
    <property type="match status" value="1"/>
</dbReference>
<dbReference type="FunFam" id="2.60.40.1840:FF:000001">
    <property type="entry name" value="Aminopeptidase N"/>
    <property type="match status" value="1"/>
</dbReference>
<dbReference type="GO" id="GO:0006508">
    <property type="term" value="P:proteolysis"/>
    <property type="evidence" value="ECO:0007669"/>
    <property type="project" value="UniProtKB-UniRule"/>
</dbReference>
<name>A0A2W4T416_9GAMM</name>
<dbReference type="InterPro" id="IPR027268">
    <property type="entry name" value="Peptidase_M4/M1_CTD_sf"/>
</dbReference>
<evidence type="ECO:0000256" key="7">
    <source>
        <dbReference type="ARBA" id="ARBA00022670"/>
    </source>
</evidence>
<reference evidence="18 19" key="1">
    <citation type="journal article" date="2018" name="Aquat. Microb. Ecol.">
        <title>Gammaproteobacterial methanotrophs dominate.</title>
        <authorList>
            <person name="Rissanen A.J."/>
            <person name="Saarenheimo J."/>
            <person name="Tiirola M."/>
            <person name="Peura S."/>
            <person name="Aalto S.L."/>
            <person name="Karvinen A."/>
            <person name="Nykanen H."/>
        </authorList>
    </citation>
    <scope>NUCLEOTIDE SEQUENCE [LARGE SCALE GENOMIC DNA]</scope>
    <source>
        <strain evidence="18">AMbin10</strain>
    </source>
</reference>
<dbReference type="FunFam" id="1.10.390.10:FF:000002">
    <property type="entry name" value="Aminopeptidase N"/>
    <property type="match status" value="1"/>
</dbReference>
<evidence type="ECO:0000256" key="4">
    <source>
        <dbReference type="ARBA" id="ARBA00012564"/>
    </source>
</evidence>
<evidence type="ECO:0000256" key="11">
    <source>
        <dbReference type="ARBA" id="ARBA00023049"/>
    </source>
</evidence>
<dbReference type="InterPro" id="IPR042097">
    <property type="entry name" value="Aminopeptidase_N-like_N_sf"/>
</dbReference>
<protein>
    <recommendedName>
        <fullName evidence="5 13">Aminopeptidase N</fullName>
        <ecNumber evidence="4 13">3.4.11.2</ecNumber>
    </recommendedName>
</protein>
<keyword evidence="8" id="KW-0479">Metal-binding</keyword>
<feature type="domain" description="Peptidase M1 alanyl aminopeptidase Ig-like fold" evidence="15">
    <location>
        <begin position="452"/>
        <end position="555"/>
    </location>
</feature>
<dbReference type="AlphaFoldDB" id="A0A2W4T416"/>
<comment type="function">
    <text evidence="12">Aminopeptidase N is involved in the degradation of intracellular peptides generated by protein breakdown during normal growth as well as in response to nutrient starvation.</text>
</comment>
<dbReference type="InterPro" id="IPR012779">
    <property type="entry name" value="Peptidase_M1_pepN"/>
</dbReference>
<sequence>MRESTPKTVYLKDYAQPEYIVGQIDLTFTLSEEETCVTSRLTLQKNRASPNDNAPLVLDGEELTLESVKINGQTLAESLYEVSPVSLTIPAAPKVEVFTLEIQTRVNPKANTALDGLYLSKGMLCTQCEAQGFRRITYYPDRPDVMAKFSVLLIGDKSRYPVMLSNGNKIAVGELKNNRHWVKWEDPFPKPSYLFALVAGQLECVEDTYTTASGRKAKLQIFVEHHDVDKCGHAMQSLKHAMAWDETIYGREYDLDLYMIVAVSHFNMGAMENKGLNLFNTKYVLARPDTATDDDYENVEGVIAHEYFHNWTGNRITCRDWFQLSLKEGLTVFRDQEFTADRTSKPVKRINDVDVLRTRQFAEDSGPMAHPVRPDSYIEINNFYTLTVYEKGAEVVRMIQTLLGKEGFRKGMDNYFHLYDGQAVTCDDFVHAMEEANGIDLGQFRLWYSQAGTPDLFIDSEYNAVKHCLDLKVRQSCPTTPGQSVKLPLHIPLALGLIGGDGLDCPLQLEGESEPRATTRVLEIKDSQQHFRFINLPDKPVVSALRGFSSPVRLHLNYSYDELAFLLAHDSDPFNRWDAGQTLANRIVHNLVEQIAAGMHPIKPTPHLVEAYRVVLAQKWDDLSYLALLLTLPSEEYASALMKVIDPDAMHMALRNLEHDVATNLKNELLALYENNHRDESGNFEAAAIGRRRLKNLCLRFLSSLDTEAMHELCVRQFREARNMTDQIGALSCIVDSHNPEKKKCLDAFYNQWEKEDLVIDKWFRLQASCHLPGALAAVQTLLTHPAFELDSPNRVRSVIGAFTQHNPVHFHSRDGDGYRFLGDHAIALDGINPQIAARMVGALTHWRRYDEGRQNLMREQLHRIAQSAGISTDVYEVATKSLA</sequence>
<evidence type="ECO:0000313" key="19">
    <source>
        <dbReference type="Proteomes" id="UP000249396"/>
    </source>
</evidence>
<gene>
    <name evidence="18" type="ORF">DM484_14500</name>
</gene>
<dbReference type="EMBL" id="QJPH01000334">
    <property type="protein sequence ID" value="PZN77497.1"/>
    <property type="molecule type" value="Genomic_DNA"/>
</dbReference>
<dbReference type="Pfam" id="PF17432">
    <property type="entry name" value="DUF3458_C"/>
    <property type="match status" value="1"/>
</dbReference>
<dbReference type="InterPro" id="IPR045357">
    <property type="entry name" value="Aminopeptidase_N-like_N"/>
</dbReference>
<organism evidence="18 19">
    <name type="scientific">Candidatus Methylumidiphilus alinenensis</name>
    <dbReference type="NCBI Taxonomy" id="2202197"/>
    <lineage>
        <taxon>Bacteria</taxon>
        <taxon>Pseudomonadati</taxon>
        <taxon>Pseudomonadota</taxon>
        <taxon>Gammaproteobacteria</taxon>
        <taxon>Methylococcales</taxon>
        <taxon>Candidatus Methylumidiphilus</taxon>
    </lineage>
</organism>
<dbReference type="Pfam" id="PF11940">
    <property type="entry name" value="DUF3458"/>
    <property type="match status" value="1"/>
</dbReference>
<dbReference type="Gene3D" id="2.60.40.1840">
    <property type="match status" value="1"/>
</dbReference>
<comment type="similarity">
    <text evidence="3">Belongs to the peptidase M1 family.</text>
</comment>
<dbReference type="Gene3D" id="3.30.2010.30">
    <property type="match status" value="1"/>
</dbReference>
<dbReference type="InterPro" id="IPR035414">
    <property type="entry name" value="Peptidase_M1_pepN_Ig-like"/>
</dbReference>
<dbReference type="FunFam" id="2.60.40.1730:FF:000005">
    <property type="entry name" value="Aminopeptidase N"/>
    <property type="match status" value="1"/>
</dbReference>
<evidence type="ECO:0000256" key="5">
    <source>
        <dbReference type="ARBA" id="ARBA00015611"/>
    </source>
</evidence>
<dbReference type="FunFam" id="3.30.2010.30:FF:000002">
    <property type="entry name" value="Putative aminopeptidase N"/>
    <property type="match status" value="1"/>
</dbReference>
<dbReference type="InterPro" id="IPR038438">
    <property type="entry name" value="PepN_Ig-like_sf"/>
</dbReference>
<evidence type="ECO:0000259" key="14">
    <source>
        <dbReference type="Pfam" id="PF01433"/>
    </source>
</evidence>
<evidence type="ECO:0000256" key="9">
    <source>
        <dbReference type="ARBA" id="ARBA00022801"/>
    </source>
</evidence>
<evidence type="ECO:0000256" key="6">
    <source>
        <dbReference type="ARBA" id="ARBA00022438"/>
    </source>
</evidence>
<dbReference type="SUPFAM" id="SSF55486">
    <property type="entry name" value="Metalloproteases ('zincins'), catalytic domain"/>
    <property type="match status" value="1"/>
</dbReference>
<evidence type="ECO:0000259" key="17">
    <source>
        <dbReference type="Pfam" id="PF17900"/>
    </source>
</evidence>
<evidence type="ECO:0000256" key="12">
    <source>
        <dbReference type="ARBA" id="ARBA00059739"/>
    </source>
</evidence>
<dbReference type="PANTHER" id="PTHR46322">
    <property type="entry name" value="PUROMYCIN-SENSITIVE AMINOPEPTIDASE"/>
    <property type="match status" value="1"/>
</dbReference>
<dbReference type="Gene3D" id="2.60.40.1730">
    <property type="entry name" value="tricorn interacting facor f3 domain"/>
    <property type="match status" value="1"/>
</dbReference>
<proteinExistence type="inferred from homology"/>
<evidence type="ECO:0000256" key="3">
    <source>
        <dbReference type="ARBA" id="ARBA00010136"/>
    </source>
</evidence>
<dbReference type="EC" id="3.4.11.2" evidence="4 13"/>
<evidence type="ECO:0000256" key="1">
    <source>
        <dbReference type="ARBA" id="ARBA00000098"/>
    </source>
</evidence>
<dbReference type="Gene3D" id="1.10.390.10">
    <property type="entry name" value="Neutral Protease Domain 2"/>
    <property type="match status" value="1"/>
</dbReference>
<dbReference type="SUPFAM" id="SSF63737">
    <property type="entry name" value="Leukotriene A4 hydrolase N-terminal domain"/>
    <property type="match status" value="1"/>
</dbReference>
<comment type="catalytic activity">
    <reaction evidence="1">
        <text>Release of an N-terminal amino acid, Xaa-|-Yaa- from a peptide, amide or arylamide. Xaa is preferably Ala, but may be most amino acids including Pro (slow action). When a terminal hydrophobic residue is followed by a prolyl residue, the two may be released as an intact Xaa-Pro dipeptide.</text>
        <dbReference type="EC" id="3.4.11.2"/>
    </reaction>
</comment>
<dbReference type="InterPro" id="IPR001930">
    <property type="entry name" value="Peptidase_M1"/>
</dbReference>
<comment type="cofactor">
    <cofactor evidence="2">
        <name>Zn(2+)</name>
        <dbReference type="ChEBI" id="CHEBI:29105"/>
    </cofactor>
</comment>
<dbReference type="InterPro" id="IPR024601">
    <property type="entry name" value="Peptidase_M1_pepN_C"/>
</dbReference>
<dbReference type="Pfam" id="PF17900">
    <property type="entry name" value="Peptidase_M1_N"/>
    <property type="match status" value="1"/>
</dbReference>
<dbReference type="PANTHER" id="PTHR46322:SF1">
    <property type="entry name" value="PUROMYCIN-SENSITIVE AMINOPEPTIDASE"/>
    <property type="match status" value="1"/>
</dbReference>
<dbReference type="PRINTS" id="PR00756">
    <property type="entry name" value="ALADIPTASE"/>
</dbReference>
<evidence type="ECO:0000259" key="15">
    <source>
        <dbReference type="Pfam" id="PF11940"/>
    </source>
</evidence>
<feature type="domain" description="Peptidase M1 alanyl aminopeptidase C-terminal" evidence="16">
    <location>
        <begin position="561"/>
        <end position="884"/>
    </location>
</feature>
<keyword evidence="10" id="KW-0862">Zinc</keyword>
<dbReference type="InterPro" id="IPR014782">
    <property type="entry name" value="Peptidase_M1_dom"/>
</dbReference>
<feature type="domain" description="Peptidase M1 membrane alanine aminopeptidase" evidence="14">
    <location>
        <begin position="234"/>
        <end position="444"/>
    </location>
</feature>
<dbReference type="Gene3D" id="1.25.50.10">
    <property type="entry name" value="Peptidase M1, alanyl aminopeptidase, C-terminal domain"/>
    <property type="match status" value="1"/>
</dbReference>
<evidence type="ECO:0000256" key="2">
    <source>
        <dbReference type="ARBA" id="ARBA00001947"/>
    </source>
</evidence>
<feature type="domain" description="Aminopeptidase N-like N-terminal" evidence="17">
    <location>
        <begin position="25"/>
        <end position="194"/>
    </location>
</feature>
<dbReference type="GO" id="GO:0016285">
    <property type="term" value="F:alanyl aminopeptidase activity"/>
    <property type="evidence" value="ECO:0007669"/>
    <property type="project" value="UniProtKB-EC"/>
</dbReference>
<dbReference type="CDD" id="cd09600">
    <property type="entry name" value="M1_APN"/>
    <property type="match status" value="1"/>
</dbReference>
<dbReference type="GO" id="GO:0008237">
    <property type="term" value="F:metallopeptidase activity"/>
    <property type="evidence" value="ECO:0007669"/>
    <property type="project" value="UniProtKB-UniRule"/>
</dbReference>
<evidence type="ECO:0000256" key="10">
    <source>
        <dbReference type="ARBA" id="ARBA00022833"/>
    </source>
</evidence>
<dbReference type="Proteomes" id="UP000249396">
    <property type="component" value="Unassembled WGS sequence"/>
</dbReference>
<keyword evidence="9" id="KW-0378">Hydrolase</keyword>
<evidence type="ECO:0000259" key="16">
    <source>
        <dbReference type="Pfam" id="PF17432"/>
    </source>
</evidence>
<evidence type="ECO:0000256" key="13">
    <source>
        <dbReference type="NCBIfam" id="TIGR02414"/>
    </source>
</evidence>
<keyword evidence="6 18" id="KW-0031">Aminopeptidase</keyword>
<evidence type="ECO:0000313" key="18">
    <source>
        <dbReference type="EMBL" id="PZN77497.1"/>
    </source>
</evidence>
<evidence type="ECO:0000256" key="8">
    <source>
        <dbReference type="ARBA" id="ARBA00022723"/>
    </source>
</evidence>
<keyword evidence="11" id="KW-0482">Metalloprotease</keyword>
<accession>A0A2W4T416</accession>
<dbReference type="GO" id="GO:0008270">
    <property type="term" value="F:zinc ion binding"/>
    <property type="evidence" value="ECO:0007669"/>
    <property type="project" value="InterPro"/>
</dbReference>
<dbReference type="InterPro" id="IPR037144">
    <property type="entry name" value="Peptidase_M1_pepN_C_sf"/>
</dbReference>
<keyword evidence="7" id="KW-0645">Protease</keyword>